<dbReference type="InterPro" id="IPR018159">
    <property type="entry name" value="Spectrin/alpha-actinin"/>
</dbReference>
<evidence type="ECO:0000259" key="7">
    <source>
        <dbReference type="Pfam" id="PF18373"/>
    </source>
</evidence>
<dbReference type="Gene3D" id="1.20.58.1060">
    <property type="match status" value="1"/>
</dbReference>
<dbReference type="GO" id="GO:0005886">
    <property type="term" value="C:plasma membrane"/>
    <property type="evidence" value="ECO:0007669"/>
    <property type="project" value="TreeGrafter"/>
</dbReference>
<feature type="coiled-coil region" evidence="4">
    <location>
        <begin position="1282"/>
        <end position="1383"/>
    </location>
</feature>
<dbReference type="GO" id="GO:0042060">
    <property type="term" value="P:wound healing"/>
    <property type="evidence" value="ECO:0007669"/>
    <property type="project" value="TreeGrafter"/>
</dbReference>
<dbReference type="GO" id="GO:0005882">
    <property type="term" value="C:intermediate filament"/>
    <property type="evidence" value="ECO:0007669"/>
    <property type="project" value="TreeGrafter"/>
</dbReference>
<feature type="coiled-coil region" evidence="4">
    <location>
        <begin position="413"/>
        <end position="443"/>
    </location>
</feature>
<dbReference type="EMBL" id="CM012440">
    <property type="protein sequence ID" value="RVE73705.1"/>
    <property type="molecule type" value="Genomic_DNA"/>
</dbReference>
<comment type="similarity">
    <text evidence="1">Belongs to the plakin or cytolinker family.</text>
</comment>
<keyword evidence="2" id="KW-0597">Phosphoprotein</keyword>
<feature type="coiled-coil region" evidence="4">
    <location>
        <begin position="1084"/>
        <end position="1255"/>
    </location>
</feature>
<gene>
    <name evidence="8" type="ORF">OJAV_G00033760</name>
</gene>
<feature type="region of interest" description="Disordered" evidence="5">
    <location>
        <begin position="644"/>
        <end position="665"/>
    </location>
</feature>
<evidence type="ECO:0000256" key="5">
    <source>
        <dbReference type="SAM" id="MobiDB-lite"/>
    </source>
</evidence>
<evidence type="ECO:0008006" key="10">
    <source>
        <dbReference type="Google" id="ProtNLM"/>
    </source>
</evidence>
<keyword evidence="9" id="KW-1185">Reference proteome</keyword>
<evidence type="ECO:0000256" key="4">
    <source>
        <dbReference type="SAM" id="Coils"/>
    </source>
</evidence>
<keyword evidence="4" id="KW-0175">Coiled coil</keyword>
<feature type="domain" description="Desmoplakin spectrin-like" evidence="7">
    <location>
        <begin position="549"/>
        <end position="625"/>
    </location>
</feature>
<dbReference type="SUPFAM" id="SSF46966">
    <property type="entry name" value="Spectrin repeat"/>
    <property type="match status" value="2"/>
</dbReference>
<organism evidence="8 9">
    <name type="scientific">Oryzias javanicus</name>
    <name type="common">Javanese ricefish</name>
    <name type="synonym">Aplocheilus javanicus</name>
    <dbReference type="NCBI Taxonomy" id="123683"/>
    <lineage>
        <taxon>Eukaryota</taxon>
        <taxon>Metazoa</taxon>
        <taxon>Chordata</taxon>
        <taxon>Craniata</taxon>
        <taxon>Vertebrata</taxon>
        <taxon>Euteleostomi</taxon>
        <taxon>Actinopterygii</taxon>
        <taxon>Neopterygii</taxon>
        <taxon>Teleostei</taxon>
        <taxon>Neoteleostei</taxon>
        <taxon>Acanthomorphata</taxon>
        <taxon>Ovalentaria</taxon>
        <taxon>Atherinomorphae</taxon>
        <taxon>Beloniformes</taxon>
        <taxon>Adrianichthyidae</taxon>
        <taxon>Oryziinae</taxon>
        <taxon>Oryzias</taxon>
    </lineage>
</organism>
<reference evidence="8 9" key="2">
    <citation type="submission" date="2019-01" db="EMBL/GenBank/DDBJ databases">
        <title>A chromosome length genome reference of the Java medaka (oryzias javanicus).</title>
        <authorList>
            <person name="Herpin A."/>
            <person name="Takehana Y."/>
            <person name="Naruse K."/>
            <person name="Ansai S."/>
            <person name="Kawaguchi M."/>
        </authorList>
    </citation>
    <scope>NUCLEOTIDE SEQUENCE [LARGE SCALE GENOMIC DNA]</scope>
    <source>
        <strain evidence="8">RS831</strain>
        <tissue evidence="8">Whole body</tissue>
    </source>
</reference>
<dbReference type="Pfam" id="PF21097">
    <property type="entry name" value="SR_plectin_7"/>
    <property type="match status" value="1"/>
</dbReference>
<dbReference type="SMART" id="SM00150">
    <property type="entry name" value="SPEC"/>
    <property type="match status" value="3"/>
</dbReference>
<dbReference type="GO" id="GO:0005737">
    <property type="term" value="C:cytoplasm"/>
    <property type="evidence" value="ECO:0007669"/>
    <property type="project" value="TreeGrafter"/>
</dbReference>
<dbReference type="InterPro" id="IPR043197">
    <property type="entry name" value="Plakin"/>
</dbReference>
<dbReference type="GO" id="GO:0098609">
    <property type="term" value="P:cell-cell adhesion"/>
    <property type="evidence" value="ECO:0007669"/>
    <property type="project" value="TreeGrafter"/>
</dbReference>
<dbReference type="Pfam" id="PF17902">
    <property type="entry name" value="SH3_10"/>
    <property type="match status" value="1"/>
</dbReference>
<dbReference type="GO" id="GO:0045104">
    <property type="term" value="P:intermediate filament cytoskeleton organization"/>
    <property type="evidence" value="ECO:0007669"/>
    <property type="project" value="InterPro"/>
</dbReference>
<dbReference type="Gene3D" id="2.30.30.40">
    <property type="entry name" value="SH3 Domains"/>
    <property type="match status" value="1"/>
</dbReference>
<evidence type="ECO:0000313" key="9">
    <source>
        <dbReference type="Proteomes" id="UP000283210"/>
    </source>
</evidence>
<proteinExistence type="inferred from homology"/>
<dbReference type="SUPFAM" id="SSF57997">
    <property type="entry name" value="Tropomyosin"/>
    <property type="match status" value="1"/>
</dbReference>
<dbReference type="PANTHER" id="PTHR23169">
    <property type="entry name" value="ENVOPLAKIN"/>
    <property type="match status" value="1"/>
</dbReference>
<evidence type="ECO:0000313" key="8">
    <source>
        <dbReference type="EMBL" id="RVE73705.1"/>
    </source>
</evidence>
<feature type="region of interest" description="Disordered" evidence="5">
    <location>
        <begin position="1"/>
        <end position="20"/>
    </location>
</feature>
<feature type="compositionally biased region" description="Low complexity" evidence="5">
    <location>
        <begin position="646"/>
        <end position="657"/>
    </location>
</feature>
<accession>A0A3S2ME21</accession>
<evidence type="ECO:0000256" key="2">
    <source>
        <dbReference type="ARBA" id="ARBA00022553"/>
    </source>
</evidence>
<dbReference type="PANTHER" id="PTHR23169:SF26">
    <property type="entry name" value="DESMOPLAKIN"/>
    <property type="match status" value="1"/>
</dbReference>
<name>A0A3S2ME21_ORYJA</name>
<evidence type="ECO:0000256" key="1">
    <source>
        <dbReference type="ARBA" id="ARBA00009109"/>
    </source>
</evidence>
<feature type="domain" description="Desmoplakin SH3" evidence="6">
    <location>
        <begin position="450"/>
        <end position="514"/>
    </location>
</feature>
<dbReference type="GO" id="GO:0043588">
    <property type="term" value="P:skin development"/>
    <property type="evidence" value="ECO:0007669"/>
    <property type="project" value="TreeGrafter"/>
</dbReference>
<dbReference type="FunFam" id="1.20.58.60:FF:000010">
    <property type="entry name" value="plectin isoform X2"/>
    <property type="match status" value="1"/>
</dbReference>
<feature type="compositionally biased region" description="Polar residues" evidence="5">
    <location>
        <begin position="1"/>
        <end position="10"/>
    </location>
</feature>
<dbReference type="Pfam" id="PF21019">
    <property type="entry name" value="Spectrin_3"/>
    <property type="match status" value="1"/>
</dbReference>
<dbReference type="InterPro" id="IPR041573">
    <property type="entry name" value="Desmoplakin_Spectrin-like"/>
</dbReference>
<dbReference type="GO" id="GO:0014704">
    <property type="term" value="C:intercalated disc"/>
    <property type="evidence" value="ECO:0007669"/>
    <property type="project" value="TreeGrafter"/>
</dbReference>
<dbReference type="InterPro" id="IPR041615">
    <property type="entry name" value="Desmoplakin_SH3"/>
</dbReference>
<evidence type="ECO:0000259" key="6">
    <source>
        <dbReference type="Pfam" id="PF17902"/>
    </source>
</evidence>
<dbReference type="Gene3D" id="1.20.58.60">
    <property type="match status" value="3"/>
</dbReference>
<dbReference type="Proteomes" id="UP000283210">
    <property type="component" value="Chromosome 4"/>
</dbReference>
<dbReference type="Pfam" id="PF18373">
    <property type="entry name" value="Spectrin_2"/>
    <property type="match status" value="1"/>
</dbReference>
<evidence type="ECO:0000256" key="3">
    <source>
        <dbReference type="ARBA" id="ARBA00022737"/>
    </source>
</evidence>
<reference evidence="8 9" key="1">
    <citation type="submission" date="2018-11" db="EMBL/GenBank/DDBJ databases">
        <authorList>
            <person name="Lopez-Roques C."/>
            <person name="Donnadieu C."/>
            <person name="Bouchez O."/>
            <person name="Klopp C."/>
            <person name="Cabau C."/>
            <person name="Zahm M."/>
        </authorList>
    </citation>
    <scope>NUCLEOTIDE SEQUENCE [LARGE SCALE GENOMIC DNA]</scope>
    <source>
        <strain evidence="8">RS831</strain>
        <tissue evidence="8">Whole body</tissue>
    </source>
</reference>
<dbReference type="CDD" id="cd00176">
    <property type="entry name" value="SPEC"/>
    <property type="match status" value="1"/>
</dbReference>
<dbReference type="GO" id="GO:0005198">
    <property type="term" value="F:structural molecule activity"/>
    <property type="evidence" value="ECO:0007669"/>
    <property type="project" value="TreeGrafter"/>
</dbReference>
<sequence>MSEYGSQPRLNANRRAGSRGDLTNAGAYHYARSDVAHGSGNGYDSHMEMDRHRSYTISRARGFGMSVSGGGPMGGMSGASLRERITSLQSQCQEYLMKADAAMQSGNAQGETEYWMGKAREAIDRLMNTVAEMNNMGYPSEGVVKSLDVYRDQLRGLQMALTSTVPRSRSLRGSSGAWVEETPRSLQDATGWIAQQKRLIETGQWGDDPISIDQQIISHQKFHTAIQRSPEIDRAREDLVRRGDKSRLRALEQDLESLKKMSVGRMEQLRDLQRILQEISLEIMWVNEREEEELMFDWGEKNIELYIPKKQEAYSKLMSALEEKEKDLYKAKTKADALLKINHPASDKIEAYMDTLQTQWSWLLQITKCIDIHLKENGAYWLFFKEANDTNTALQTEHELIRKKFSCDKDTSLEDLMELLKGLEKEKEKIMEHRRQVQHLVSKSKNIVRLRPRNPEVKSSGTVVKALCDFKQDQKVILTGNEAILKDNSQRSKWLVTGPGGLDMLVPSVCLIIPPPNPLSISIASKNEQYFESILSIWNQLYINVKSLIAWQYCLLDIKYINSLTISMISKMRPDEYKQIIKNMEAHFEEFKITSRDSQMFVEEDKRSIENQVSGAQAHYEKLVVEIPVYVANQEPVTQVIEHQHLQQPPQHQQQQQAEESKRLEEERRLAELKKKVEVKKEVVSKDLGTKKEANKWVKVTRKVLLSSSSSASSASVSSQILTELHALRLRLETAEATLSQHVHICVGDDGVQDCSFRITELKMVQSDIDLMRDEYIRLRERIVKDLEDMNDSDKAQFLRSELGGINQRLGSLESSSSAYIHRLRALRDMLESVARAEDIVKVHEARLTEKETTSLTPSDVEEYISTLKHIKGELDQKRDILTSMEAELTKATHWNSQVGSSSHKCDMMLTKYTEHAGVLSDRWRRIEAQISTRLQDLQVYLPQLHHYKQTSASLIEWIDVTRKKQDVMQATKIDNVQALKEHISNQKVLNTEIKAKKETVESVLKDNETCVHAIKDYEGDLALYASGLETLHKIPFKRTMLKSPSMDLSQEYSHIQTRYMELLALSGNYHKFLGELLKSMEELKIRNTRIDMLEEELRQLREGINDSNSKNKSLEETIGQYELQLSQSQSKLLSLEEVERTTALKCSSTKDSLDSTQSQLAELKEEIERLKYLLGEEKRKSKLAEERYHQQKEEYDSVLKKRQNELETVSWSKMEVEKSVTNKEHEIEQLRRQLVENEAMVKELQKEISKVRSKFITEISSLKVSYESQIQISRTDIQRLAAQRDEDAAELQLQCDRTEAERRSLEKEVMRLRVTIGQVEEQRKMAEEEAHSRQAMFVEEGCRRREMESQVELLMRQRDEESSQYREELAELMRNLQEKATN</sequence>
<dbReference type="OrthoDB" id="8938928at2759"/>
<keyword evidence="3" id="KW-0677">Repeat</keyword>
<protein>
    <recommendedName>
        <fullName evidence="10">SH3 domain-containing protein</fullName>
    </recommendedName>
</protein>